<dbReference type="CDD" id="cd04301">
    <property type="entry name" value="NAT_SF"/>
    <property type="match status" value="1"/>
</dbReference>
<dbReference type="GO" id="GO:0016747">
    <property type="term" value="F:acyltransferase activity, transferring groups other than amino-acyl groups"/>
    <property type="evidence" value="ECO:0007669"/>
    <property type="project" value="InterPro"/>
</dbReference>
<dbReference type="STRING" id="525245.HMPREF0044_1010"/>
<dbReference type="Gene3D" id="3.40.630.30">
    <property type="match status" value="1"/>
</dbReference>
<dbReference type="SUPFAM" id="SSF55729">
    <property type="entry name" value="Acyl-CoA N-acyltransferases (Nat)"/>
    <property type="match status" value="1"/>
</dbReference>
<dbReference type="HOGENOM" id="CLU_113231_3_1_11"/>
<evidence type="ECO:0000313" key="2">
    <source>
        <dbReference type="EMBL" id="EEH63991.1"/>
    </source>
</evidence>
<gene>
    <name evidence="2" type="ORF">HMPREF0044_1010</name>
</gene>
<keyword evidence="2" id="KW-0808">Transferase</keyword>
<evidence type="ECO:0000313" key="3">
    <source>
        <dbReference type="Proteomes" id="UP000010301"/>
    </source>
</evidence>
<keyword evidence="3" id="KW-1185">Reference proteome</keyword>
<dbReference type="InterPro" id="IPR016181">
    <property type="entry name" value="Acyl_CoA_acyltransferase"/>
</dbReference>
<dbReference type="InterPro" id="IPR000182">
    <property type="entry name" value="GNAT_dom"/>
</dbReference>
<dbReference type="PANTHER" id="PTHR39173">
    <property type="entry name" value="ACETYLTRANSFERASE"/>
    <property type="match status" value="1"/>
</dbReference>
<dbReference type="AlphaFoldDB" id="C0W0D2"/>
<organism evidence="2 3">
    <name type="scientific">Gleimia coleocanis DSM 15436</name>
    <dbReference type="NCBI Taxonomy" id="525245"/>
    <lineage>
        <taxon>Bacteria</taxon>
        <taxon>Bacillati</taxon>
        <taxon>Actinomycetota</taxon>
        <taxon>Actinomycetes</taxon>
        <taxon>Actinomycetales</taxon>
        <taxon>Actinomycetaceae</taxon>
        <taxon>Gleimia</taxon>
    </lineage>
</organism>
<dbReference type="EMBL" id="ACFG01000030">
    <property type="protein sequence ID" value="EEH63991.1"/>
    <property type="molecule type" value="Genomic_DNA"/>
</dbReference>
<feature type="domain" description="N-acetyltransferase" evidence="1">
    <location>
        <begin position="38"/>
        <end position="180"/>
    </location>
</feature>
<name>C0W0D2_9ACTO</name>
<dbReference type="Proteomes" id="UP000010301">
    <property type="component" value="Unassembled WGS sequence"/>
</dbReference>
<proteinExistence type="predicted"/>
<reference evidence="2 3" key="1">
    <citation type="submission" date="2009-01" db="EMBL/GenBank/DDBJ databases">
        <authorList>
            <person name="Qin X."/>
            <person name="Bachman B."/>
            <person name="Battles P."/>
            <person name="Bell A."/>
            <person name="Bess C."/>
            <person name="Bickham C."/>
            <person name="Chaboub L."/>
            <person name="Chen D."/>
            <person name="Coyle M."/>
            <person name="Deiros D.R."/>
            <person name="Dinh H."/>
            <person name="Forbes L."/>
            <person name="Fowler G."/>
            <person name="Francisco L."/>
            <person name="Fu Q."/>
            <person name="Gubbala S."/>
            <person name="Hale W."/>
            <person name="Han Y."/>
            <person name="Hemphill L."/>
            <person name="Highlander S.K."/>
            <person name="Hirani K."/>
            <person name="Hogues M."/>
            <person name="Jackson L."/>
            <person name="Jakkamsetti A."/>
            <person name="Javaid M."/>
            <person name="Jiang H."/>
            <person name="Korchina V."/>
            <person name="Kovar C."/>
            <person name="Lara F."/>
            <person name="Lee S."/>
            <person name="Mata R."/>
            <person name="Mathew T."/>
            <person name="Moen C."/>
            <person name="Morales K."/>
            <person name="Munidasa M."/>
            <person name="Nazareth L."/>
            <person name="Ngo R."/>
            <person name="Nguyen L."/>
            <person name="Okwuonu G."/>
            <person name="Ongeri F."/>
            <person name="Patil S."/>
            <person name="Petrosino J."/>
            <person name="Pham C."/>
            <person name="Pham P."/>
            <person name="Pu L.-L."/>
            <person name="Puazo M."/>
            <person name="Raj R."/>
            <person name="Reid J."/>
            <person name="Rouhana J."/>
            <person name="Saada N."/>
            <person name="Shang Y."/>
            <person name="Simmons D."/>
            <person name="Thornton R."/>
            <person name="Warren J."/>
            <person name="Weissenberger G."/>
            <person name="Zhang J."/>
            <person name="Zhang L."/>
            <person name="Zhou C."/>
            <person name="Zhu D."/>
            <person name="Muzny D."/>
            <person name="Worley K."/>
            <person name="Gibbs R."/>
        </authorList>
    </citation>
    <scope>NUCLEOTIDE SEQUENCE [LARGE SCALE GENOMIC DNA]</scope>
    <source>
        <strain evidence="2 3">DSM 15436</strain>
    </source>
</reference>
<dbReference type="eggNOG" id="COG3981">
    <property type="taxonomic scope" value="Bacteria"/>
</dbReference>
<sequence>MGNMRNLKLVKLSAQYQSLLVEMLDEWQADITTNGGDPSPRMVFRNDWHDFDSYLKNLEVKPGNQDGWVPDSMFFLYDADNDRFLGAVNIRHELNEFLEFSIGHIGDGIRPSQRRRGYGTILVGLALEECRKLGIPKALLCCRSENIASAKTIVRNGGILENVVVDGEGRSIQRYWVDLS</sequence>
<comment type="caution">
    <text evidence="2">The sequence shown here is derived from an EMBL/GenBank/DDBJ whole genome shotgun (WGS) entry which is preliminary data.</text>
</comment>
<dbReference type="Pfam" id="PF00583">
    <property type="entry name" value="Acetyltransf_1"/>
    <property type="match status" value="1"/>
</dbReference>
<evidence type="ECO:0000259" key="1">
    <source>
        <dbReference type="PROSITE" id="PS51186"/>
    </source>
</evidence>
<accession>C0W0D2</accession>
<protein>
    <submittedName>
        <fullName evidence="2">Acetyltransferase, GNAT family</fullName>
    </submittedName>
</protein>
<dbReference type="PROSITE" id="PS51186">
    <property type="entry name" value="GNAT"/>
    <property type="match status" value="1"/>
</dbReference>
<dbReference type="PANTHER" id="PTHR39173:SF1">
    <property type="entry name" value="ACETYLTRANSFERASE"/>
    <property type="match status" value="1"/>
</dbReference>